<dbReference type="AlphaFoldDB" id="A0AAU7ZEY8"/>
<reference evidence="1" key="2">
    <citation type="journal article" date="2024" name="Environ. Microbiol.">
        <title>Genome analysis and description of Tunturibacter gen. nov. expands the diversity of Terriglobia in tundra soils.</title>
        <authorList>
            <person name="Messyasz A."/>
            <person name="Mannisto M.K."/>
            <person name="Kerkhof L.J."/>
            <person name="Haggblom M.M."/>
        </authorList>
    </citation>
    <scope>NUCLEOTIDE SEQUENCE</scope>
    <source>
        <strain evidence="1">M8UP23</strain>
    </source>
</reference>
<dbReference type="KEGG" id="temp:RBB75_04685"/>
<dbReference type="EMBL" id="CP132932">
    <property type="protein sequence ID" value="XCB27617.1"/>
    <property type="molecule type" value="Genomic_DNA"/>
</dbReference>
<name>A0AAU7ZEY8_9BACT</name>
<reference evidence="1" key="1">
    <citation type="submission" date="2023-08" db="EMBL/GenBank/DDBJ databases">
        <authorList>
            <person name="Messyasz A."/>
            <person name="Mannisto M.K."/>
            <person name="Kerkhof L.J."/>
            <person name="Haggblom M."/>
        </authorList>
    </citation>
    <scope>NUCLEOTIDE SEQUENCE</scope>
    <source>
        <strain evidence="1">M8UP23</strain>
    </source>
</reference>
<protein>
    <submittedName>
        <fullName evidence="1">Uncharacterized protein</fullName>
    </submittedName>
</protein>
<dbReference type="RefSeq" id="WP_353069732.1">
    <property type="nucleotide sequence ID" value="NZ_CP132932.1"/>
</dbReference>
<organism evidence="1">
    <name type="scientific">Tunturiibacter empetritectus</name>
    <dbReference type="NCBI Taxonomy" id="3069691"/>
    <lineage>
        <taxon>Bacteria</taxon>
        <taxon>Pseudomonadati</taxon>
        <taxon>Acidobacteriota</taxon>
        <taxon>Terriglobia</taxon>
        <taxon>Terriglobales</taxon>
        <taxon>Acidobacteriaceae</taxon>
        <taxon>Tunturiibacter</taxon>
    </lineage>
</organism>
<sequence length="69" mass="7551">MLIHQFGGSILVITGSSAKAAAVEKSKRDPSTVDRIARRTLSEQLRIDMVNNGDNFPTPLLQVEEAAVW</sequence>
<gene>
    <name evidence="1" type="ORF">RBB75_04685</name>
</gene>
<proteinExistence type="predicted"/>
<evidence type="ECO:0000313" key="1">
    <source>
        <dbReference type="EMBL" id="XCB27617.1"/>
    </source>
</evidence>
<accession>A0AAU7ZEY8</accession>